<evidence type="ECO:0000256" key="3">
    <source>
        <dbReference type="ARBA" id="ARBA00037882"/>
    </source>
</evidence>
<dbReference type="InterPro" id="IPR034660">
    <property type="entry name" value="DinB/YfiT-like"/>
</dbReference>
<dbReference type="NCBIfam" id="TIGR03440">
    <property type="entry name" value="egtB_TIGR03440"/>
    <property type="match status" value="1"/>
</dbReference>
<dbReference type="PANTHER" id="PTHR23150">
    <property type="entry name" value="SULFATASE MODIFYING FACTOR 1, 2"/>
    <property type="match status" value="1"/>
</dbReference>
<gene>
    <name evidence="6" type="primary">egtB</name>
    <name evidence="6" type="ORF">SM757_19735</name>
</gene>
<evidence type="ECO:0000259" key="4">
    <source>
        <dbReference type="Pfam" id="PF03781"/>
    </source>
</evidence>
<feature type="domain" description="Sulfatase-modifying factor enzyme-like" evidence="4">
    <location>
        <begin position="199"/>
        <end position="425"/>
    </location>
</feature>
<evidence type="ECO:0000313" key="6">
    <source>
        <dbReference type="EMBL" id="MDZ5458817.1"/>
    </source>
</evidence>
<dbReference type="RefSeq" id="WP_322466799.1">
    <property type="nucleotide sequence ID" value="NZ_JAXOJX010000035.1"/>
</dbReference>
<comment type="caution">
    <text evidence="6">The sequence shown here is derived from an EMBL/GenBank/DDBJ whole genome shotgun (WGS) entry which is preliminary data.</text>
</comment>
<protein>
    <submittedName>
        <fullName evidence="6">Ergothioneine biosynthesis protein EgtB</fullName>
    </submittedName>
</protein>
<dbReference type="Pfam" id="PF12867">
    <property type="entry name" value="DinB_2"/>
    <property type="match status" value="1"/>
</dbReference>
<dbReference type="SUPFAM" id="SSF56436">
    <property type="entry name" value="C-type lectin-like"/>
    <property type="match status" value="1"/>
</dbReference>
<accession>A0ABU5II28</accession>
<reference evidence="6 7" key="1">
    <citation type="submission" date="2023-11" db="EMBL/GenBank/DDBJ databases">
        <title>Draft genome of Azohydromonas lata strain H1 (DSM1123), a polyhydroxyalkanoate producer.</title>
        <authorList>
            <person name="Traversa D."/>
            <person name="D'Addabbo P."/>
            <person name="Pazzani C."/>
            <person name="Manzari C."/>
            <person name="Chiara M."/>
            <person name="Scrascia M."/>
        </authorList>
    </citation>
    <scope>NUCLEOTIDE SEQUENCE [LARGE SCALE GENOMIC DNA]</scope>
    <source>
        <strain evidence="6 7">H1</strain>
    </source>
</reference>
<evidence type="ECO:0000259" key="5">
    <source>
        <dbReference type="Pfam" id="PF12867"/>
    </source>
</evidence>
<name>A0ABU5II28_9BURK</name>
<comment type="pathway">
    <text evidence="3">Amino-acid biosynthesis; ergothioneine biosynthesis.</text>
</comment>
<organism evidence="6 7">
    <name type="scientific">Azohydromonas lata</name>
    <dbReference type="NCBI Taxonomy" id="45677"/>
    <lineage>
        <taxon>Bacteria</taxon>
        <taxon>Pseudomonadati</taxon>
        <taxon>Pseudomonadota</taxon>
        <taxon>Betaproteobacteria</taxon>
        <taxon>Burkholderiales</taxon>
        <taxon>Sphaerotilaceae</taxon>
        <taxon>Azohydromonas</taxon>
    </lineage>
</organism>
<dbReference type="InterPro" id="IPR051043">
    <property type="entry name" value="Sulfatase_Mod_Factor_Kinase"/>
</dbReference>
<evidence type="ECO:0000256" key="1">
    <source>
        <dbReference type="ARBA" id="ARBA00023002"/>
    </source>
</evidence>
<dbReference type="Proteomes" id="UP001293718">
    <property type="component" value="Unassembled WGS sequence"/>
</dbReference>
<feature type="domain" description="DinB-like" evidence="5">
    <location>
        <begin position="10"/>
        <end position="145"/>
    </location>
</feature>
<dbReference type="InterPro" id="IPR024775">
    <property type="entry name" value="DinB-like"/>
</dbReference>
<dbReference type="Pfam" id="PF03781">
    <property type="entry name" value="FGE-sulfatase"/>
    <property type="match status" value="1"/>
</dbReference>
<dbReference type="SUPFAM" id="SSF109854">
    <property type="entry name" value="DinB/YfiT-like putative metalloenzymes"/>
    <property type="match status" value="1"/>
</dbReference>
<dbReference type="InterPro" id="IPR005532">
    <property type="entry name" value="SUMF_dom"/>
</dbReference>
<proteinExistence type="predicted"/>
<evidence type="ECO:0000256" key="2">
    <source>
        <dbReference type="ARBA" id="ARBA00023004"/>
    </source>
</evidence>
<dbReference type="Gene3D" id="3.90.1580.10">
    <property type="entry name" value="paralog of FGE (formylglycine-generating enzyme)"/>
    <property type="match status" value="1"/>
</dbReference>
<dbReference type="InterPro" id="IPR017806">
    <property type="entry name" value="EgtB"/>
</dbReference>
<dbReference type="PANTHER" id="PTHR23150:SF36">
    <property type="entry name" value="HERCYNINE OXYGENASE"/>
    <property type="match status" value="1"/>
</dbReference>
<dbReference type="InterPro" id="IPR016187">
    <property type="entry name" value="CTDL_fold"/>
</dbReference>
<dbReference type="EMBL" id="JAXOJX010000035">
    <property type="protein sequence ID" value="MDZ5458817.1"/>
    <property type="molecule type" value="Genomic_DNA"/>
</dbReference>
<sequence>MDRPRLLRRLQAVRAHSLALSEPLSAEDCALQSMPDASPVKWHLAHTSWFFETLVLAPNAAGYRAFNERFGFLFNSYYEALGPRHPRPQRGMLSRPALSEVLDYRRHVDAALCEFVEAGDEAALRSAAALIELGLQHEQQHQELIVTDVKHLLSLNPLQPAYLADDAARGAGVATAATPPLRWLGFDGALVDIGHQGDGFAFDNETPRHRVWLQPFELANRPVSCGDYMEFMADGGYRRPELWLSDGWAWVQANAATAPMYWRAEREGGPWTQFTLSGERPVAPAEPVCHVNLYEAAAYAQWAGARLPTEAEWEAAVAAQAPPPSATTAPKALADHLHPAPITDGPGLLQADSAVWQWTRSAYEPYPGFRPLAGAVGEYNGKFMVAQSVLRGGSCASPAGHVRASYRNFFPAAARWQFSGLRLARDGA</sequence>
<keyword evidence="7" id="KW-1185">Reference proteome</keyword>
<dbReference type="InterPro" id="IPR042095">
    <property type="entry name" value="SUMF_sf"/>
</dbReference>
<evidence type="ECO:0000313" key="7">
    <source>
        <dbReference type="Proteomes" id="UP001293718"/>
    </source>
</evidence>
<keyword evidence="1" id="KW-0560">Oxidoreductase</keyword>
<keyword evidence="2" id="KW-0408">Iron</keyword>